<dbReference type="AlphaFoldDB" id="A0A8H6CED8"/>
<keyword evidence="1" id="KW-0677">Repeat</keyword>
<reference evidence="6 7" key="1">
    <citation type="journal article" date="2020" name="Genomics">
        <title>Complete, high-quality genomes from long-read metagenomic sequencing of two wolf lichen thalli reveals enigmatic genome architecture.</title>
        <authorList>
            <person name="McKenzie S.K."/>
            <person name="Walston R.F."/>
            <person name="Allen J.L."/>
        </authorList>
    </citation>
    <scope>NUCLEOTIDE SEQUENCE [LARGE SCALE GENOMIC DNA]</scope>
    <source>
        <strain evidence="6">WasteWater1</strain>
    </source>
</reference>
<dbReference type="InterPro" id="IPR056693">
    <property type="entry name" value="DUF7791"/>
</dbReference>
<dbReference type="Gene3D" id="3.40.50.300">
    <property type="entry name" value="P-loop containing nucleotide triphosphate hydrolases"/>
    <property type="match status" value="1"/>
</dbReference>
<evidence type="ECO:0000259" key="4">
    <source>
        <dbReference type="Pfam" id="PF24883"/>
    </source>
</evidence>
<proteinExistence type="predicted"/>
<evidence type="ECO:0000259" key="3">
    <source>
        <dbReference type="Pfam" id="PF17107"/>
    </source>
</evidence>
<dbReference type="RefSeq" id="XP_037151329.1">
    <property type="nucleotide sequence ID" value="XM_037292790.1"/>
</dbReference>
<dbReference type="InterPro" id="IPR031352">
    <property type="entry name" value="SesA"/>
</dbReference>
<feature type="domain" description="DUF7791" evidence="5">
    <location>
        <begin position="555"/>
        <end position="699"/>
    </location>
</feature>
<evidence type="ECO:0000256" key="2">
    <source>
        <dbReference type="SAM" id="MobiDB-lite"/>
    </source>
</evidence>
<name>A0A8H6CED8_9LECA</name>
<evidence type="ECO:0008006" key="8">
    <source>
        <dbReference type="Google" id="ProtNLM"/>
    </source>
</evidence>
<gene>
    <name evidence="6" type="ORF">HO133_001862</name>
</gene>
<dbReference type="InterPro" id="IPR027417">
    <property type="entry name" value="P-loop_NTPase"/>
</dbReference>
<dbReference type="Pfam" id="PF24883">
    <property type="entry name" value="NPHP3_N"/>
    <property type="match status" value="1"/>
</dbReference>
<organism evidence="6 7">
    <name type="scientific">Letharia lupina</name>
    <dbReference type="NCBI Taxonomy" id="560253"/>
    <lineage>
        <taxon>Eukaryota</taxon>
        <taxon>Fungi</taxon>
        <taxon>Dikarya</taxon>
        <taxon>Ascomycota</taxon>
        <taxon>Pezizomycotina</taxon>
        <taxon>Lecanoromycetes</taxon>
        <taxon>OSLEUM clade</taxon>
        <taxon>Lecanoromycetidae</taxon>
        <taxon>Lecanorales</taxon>
        <taxon>Lecanorineae</taxon>
        <taxon>Parmeliaceae</taxon>
        <taxon>Letharia</taxon>
    </lineage>
</organism>
<feature type="compositionally biased region" description="Polar residues" evidence="2">
    <location>
        <begin position="203"/>
        <end position="218"/>
    </location>
</feature>
<evidence type="ECO:0000313" key="6">
    <source>
        <dbReference type="EMBL" id="KAF6221894.1"/>
    </source>
</evidence>
<dbReference type="Pfam" id="PF17107">
    <property type="entry name" value="SesA"/>
    <property type="match status" value="1"/>
</dbReference>
<dbReference type="GeneID" id="59330276"/>
<dbReference type="InterPro" id="IPR056884">
    <property type="entry name" value="NPHP3-like_N"/>
</dbReference>
<dbReference type="Pfam" id="PF25053">
    <property type="entry name" value="DUF7791"/>
    <property type="match status" value="1"/>
</dbReference>
<keyword evidence="7" id="KW-1185">Reference proteome</keyword>
<feature type="domain" description="NACHT-NTPase and P-loop NTPases N-terminal" evidence="3">
    <location>
        <begin position="13"/>
        <end position="126"/>
    </location>
</feature>
<accession>A0A8H6CED8</accession>
<evidence type="ECO:0000313" key="7">
    <source>
        <dbReference type="Proteomes" id="UP000593566"/>
    </source>
</evidence>
<dbReference type="PANTHER" id="PTHR10039:SF5">
    <property type="entry name" value="NACHT DOMAIN-CONTAINING PROTEIN"/>
    <property type="match status" value="1"/>
</dbReference>
<evidence type="ECO:0000259" key="5">
    <source>
        <dbReference type="Pfam" id="PF25053"/>
    </source>
</evidence>
<dbReference type="SUPFAM" id="SSF52540">
    <property type="entry name" value="P-loop containing nucleoside triphosphate hydrolases"/>
    <property type="match status" value="1"/>
</dbReference>
<dbReference type="EMBL" id="JACCJB010000013">
    <property type="protein sequence ID" value="KAF6221894.1"/>
    <property type="molecule type" value="Genomic_DNA"/>
</dbReference>
<feature type="domain" description="Nephrocystin 3-like N-terminal" evidence="4">
    <location>
        <begin position="268"/>
        <end position="445"/>
    </location>
</feature>
<sequence length="947" mass="107959">MIDPVTALGLAGNIVEFIDFFCKVLHDTKSLYGSRTGASAENDVIEAISVDLINLNNALAAPSEPGAIPDSIRSLASNCKGVAEEILEILNKIKVHGDHGKWKTFVQALRSVWKKEQIEELVKRMEKLRNETQYGLQLMLSEGQSEIQMMLASLVAENKRLKLDGMQQLEGLVKGVHDAISQLQAETKRRNETARDEPKAVQRLSSGDATEMTPSSPSWEDMKGLSNDIFSLAEEVRSSASDNMLLNSLWFDYIKHRQATVESAHEETFRWVLDPSSPTKFDDWVRSQTGIYWIMGKAGSGKSTLMKFLLNHTKTAESLKSWAGTKELVTASFFFWNSGSSMQKSQEGLFRSLLYEILSQCPDLTRTVCASKAKTFRPFVREVEPWSREELWHAIEQLKEQSGVRAKFCFFIDGLDEYDGDPDHIVSVLESLRSWPDIKLCISSRPYNEFIDAFGRSSDPQLTLEDLTREDIRIYVRNTLEENLRFRALKARDDRSQDLVHEIVEKARGVFLWVILVVRSLLAGLRNADRIYDLQKRLQEFPETLEKYFGHMITSVEPVYREQTAQAFEFALETERPLSLMMYSFLDEEDLDAVAAAPFNPLTTEEISSRQDDMRRRLNGRCKGLLEVVSSEVVNLFGPSTYTYRFHAPKVEFHHRTVRDFLHTKDMQNMLVEHLKAGFEPKLRFCKALLAQLKALDYSVLKDTNWLPNDLLEDLTHYASKLEYESHVPQSNLLDEVGRCVSKQAGLFKWKRGGLDFLEFLAQRRLHLYITEILTTRITLTQSDKSILLGSVLESPATKYFAASYDLKMIDILLQHGARPNDKYKDSTVWGNFLQSSVKGRFGPTDDDNLPVIESLLSHGANLQQRIVTGQKTLARKMTGRAADLHVRQDVQVDVAQSAQKILLDLLGEEKTSEVLKKARKNQKSIPSSLQWWSGRSLLAFMQRLKR</sequence>
<protein>
    <recommendedName>
        <fullName evidence="8">NACHT domain-containing protein</fullName>
    </recommendedName>
</protein>
<evidence type="ECO:0000256" key="1">
    <source>
        <dbReference type="ARBA" id="ARBA00022737"/>
    </source>
</evidence>
<comment type="caution">
    <text evidence="6">The sequence shown here is derived from an EMBL/GenBank/DDBJ whole genome shotgun (WGS) entry which is preliminary data.</text>
</comment>
<feature type="region of interest" description="Disordered" evidence="2">
    <location>
        <begin position="186"/>
        <end position="220"/>
    </location>
</feature>
<feature type="compositionally biased region" description="Basic and acidic residues" evidence="2">
    <location>
        <begin position="186"/>
        <end position="200"/>
    </location>
</feature>
<dbReference type="PANTHER" id="PTHR10039">
    <property type="entry name" value="AMELOGENIN"/>
    <property type="match status" value="1"/>
</dbReference>
<dbReference type="Proteomes" id="UP000593566">
    <property type="component" value="Unassembled WGS sequence"/>
</dbReference>